<comment type="caution">
    <text evidence="1">The sequence shown here is derived from an EMBL/GenBank/DDBJ whole genome shotgun (WGS) entry which is preliminary data.</text>
</comment>
<dbReference type="RefSeq" id="WP_105931117.1">
    <property type="nucleotide sequence ID" value="NZ_PVNO01000025.1"/>
</dbReference>
<dbReference type="EMBL" id="PVNO01000025">
    <property type="protein sequence ID" value="PRO68893.1"/>
    <property type="molecule type" value="Genomic_DNA"/>
</dbReference>
<sequence length="221" mass="25139">MPNIIFCKFGRKTDMEALFFDGELYLQTLETFRSLEHKERGDKYEGSVSMRSDKNGKITLVNKETGETFKLDKTDSKVIERHSEVSGLHIYCVYCLTFEEHEGMQLGERIEDGIVSGFGDYSVVILDAYTFMEKVKAAVEELGFELLSRKVNYIDLKDYSGKMGPFIKDQSFAHQNEFRIVLMGKGRPEGPLKFSIGSLEDIALIGPSEGIKNLQVEFEDL</sequence>
<protein>
    <submittedName>
        <fullName evidence="1">Uncharacterized protein</fullName>
    </submittedName>
</protein>
<name>A0ABX5CNB8_9ALTE</name>
<evidence type="ECO:0000313" key="1">
    <source>
        <dbReference type="EMBL" id="PRO68893.1"/>
    </source>
</evidence>
<keyword evidence="2" id="KW-1185">Reference proteome</keyword>
<accession>A0ABX5CNB8</accession>
<dbReference type="Proteomes" id="UP000239539">
    <property type="component" value="Unassembled WGS sequence"/>
</dbReference>
<proteinExistence type="predicted"/>
<evidence type="ECO:0000313" key="2">
    <source>
        <dbReference type="Proteomes" id="UP000239539"/>
    </source>
</evidence>
<organism evidence="1 2">
    <name type="scientific">Alteromonas gracilis</name>
    <dbReference type="NCBI Taxonomy" id="1479524"/>
    <lineage>
        <taxon>Bacteria</taxon>
        <taxon>Pseudomonadati</taxon>
        <taxon>Pseudomonadota</taxon>
        <taxon>Gammaproteobacteria</taxon>
        <taxon>Alteromonadales</taxon>
        <taxon>Alteromonadaceae</taxon>
        <taxon>Alteromonas/Salinimonas group</taxon>
        <taxon>Alteromonas</taxon>
    </lineage>
</organism>
<gene>
    <name evidence="1" type="ORF">C6Y39_10040</name>
</gene>
<reference evidence="2" key="1">
    <citation type="journal article" date="2020" name="Int. J. Syst. Evol. Microbiol.">
        <title>Alteromonas alba sp. nov., a marine bacterium isolated from the seawater of the West Pacific Ocean.</title>
        <authorList>
            <person name="Sun C."/>
            <person name="Wu Y.-H."/>
            <person name="Xamxidin M."/>
            <person name="Cheng H."/>
            <person name="Xu X.-W."/>
        </authorList>
    </citation>
    <scope>NUCLEOTIDE SEQUENCE [LARGE SCALE GENOMIC DNA]</scope>
    <source>
        <strain evidence="2">9a2</strain>
    </source>
</reference>